<evidence type="ECO:0000256" key="3">
    <source>
        <dbReference type="ARBA" id="ARBA00022827"/>
    </source>
</evidence>
<evidence type="ECO:0000259" key="4">
    <source>
        <dbReference type="Pfam" id="PF01494"/>
    </source>
</evidence>
<dbReference type="PRINTS" id="PR00420">
    <property type="entry name" value="RNGMNOXGNASE"/>
</dbReference>
<dbReference type="GO" id="GO:0016709">
    <property type="term" value="F:oxidoreductase activity, acting on paired donors, with incorporation or reduction of molecular oxygen, NAD(P)H as one donor, and incorporation of one atom of oxygen"/>
    <property type="evidence" value="ECO:0007669"/>
    <property type="project" value="UniProtKB-ARBA"/>
</dbReference>
<dbReference type="Pfam" id="PF01494">
    <property type="entry name" value="FAD_binding_3"/>
    <property type="match status" value="1"/>
</dbReference>
<gene>
    <name evidence="5" type="ORF">EPA93_08150</name>
</gene>
<dbReference type="GO" id="GO:0071949">
    <property type="term" value="F:FAD binding"/>
    <property type="evidence" value="ECO:0007669"/>
    <property type="project" value="InterPro"/>
</dbReference>
<organism evidence="5 6">
    <name type="scientific">Ktedonosporobacter rubrisoli</name>
    <dbReference type="NCBI Taxonomy" id="2509675"/>
    <lineage>
        <taxon>Bacteria</taxon>
        <taxon>Bacillati</taxon>
        <taxon>Chloroflexota</taxon>
        <taxon>Ktedonobacteria</taxon>
        <taxon>Ktedonobacterales</taxon>
        <taxon>Ktedonosporobacteraceae</taxon>
        <taxon>Ktedonosporobacter</taxon>
    </lineage>
</organism>
<dbReference type="Gene3D" id="3.30.70.2450">
    <property type="match status" value="1"/>
</dbReference>
<dbReference type="Gene3D" id="3.40.30.120">
    <property type="match status" value="1"/>
</dbReference>
<dbReference type="PANTHER" id="PTHR43004:SF19">
    <property type="entry name" value="BINDING MONOOXYGENASE, PUTATIVE (JCVI)-RELATED"/>
    <property type="match status" value="1"/>
</dbReference>
<keyword evidence="6" id="KW-1185">Reference proteome</keyword>
<evidence type="ECO:0000256" key="1">
    <source>
        <dbReference type="ARBA" id="ARBA00001974"/>
    </source>
</evidence>
<sequence>MSIPKPCENGLLIQATMSEKGDQVMRVKANEIDVLIVGAGPVGLAMACELRRHGVACRIIDKQARPVQSSRALNVQARTLEVFAQMGIVEQILAAGTQAKGLTIYDRDRILLRMNLQHIKADESLYNFMLILPQSQTERIFGERLSELGGTVERSRELLTLKQEDTAIIAQVKAIDTDTEPVEEIRARWLIGCDGIRSQVRKALNIPFEGTTAPQEFLLADMDLDWSKTRETTHGWLTRAGLFAAFPLPSGQWRLFATATADTNKPEQSFPQASLEVFRHLLIQYTGDTQTTMSNLTWASNFRISYRMASTYRQGHAFLAGDAAHVHSPFGGQGMNIGIQDAYNLAWKLALVLQGKAEENLLNTYQEERWPVAKWVVGGAENATGLLVTQNPAMRWLRDHFFVPLLNMKAIQRYLALQTSELNINYRRSSLSHLPNGNKANAGSSSGWQRAPHAGDRLLPGTILTARDYVKTNLLQALSGTQSHLLLFAGLDPSQATYSQLSKLAASIEAQFNGSITAHLIMAASEQPAALSWSGSILLDPQGRLQTTYGARHAALYFVRPDGYIGFRSQPIHEELLRDYLGQIFSVAQYSSLSV</sequence>
<dbReference type="OrthoDB" id="140526at2"/>
<dbReference type="Proteomes" id="UP000290365">
    <property type="component" value="Chromosome"/>
</dbReference>
<feature type="domain" description="FAD-binding" evidence="4">
    <location>
        <begin position="31"/>
        <end position="377"/>
    </location>
</feature>
<evidence type="ECO:0000313" key="6">
    <source>
        <dbReference type="Proteomes" id="UP000290365"/>
    </source>
</evidence>
<protein>
    <recommendedName>
        <fullName evidence="4">FAD-binding domain-containing protein</fullName>
    </recommendedName>
</protein>
<proteinExistence type="predicted"/>
<keyword evidence="2" id="KW-0285">Flavoprotein</keyword>
<dbReference type="Gene3D" id="3.50.50.60">
    <property type="entry name" value="FAD/NAD(P)-binding domain"/>
    <property type="match status" value="1"/>
</dbReference>
<comment type="cofactor">
    <cofactor evidence="1">
        <name>FAD</name>
        <dbReference type="ChEBI" id="CHEBI:57692"/>
    </cofactor>
</comment>
<dbReference type="InterPro" id="IPR036188">
    <property type="entry name" value="FAD/NAD-bd_sf"/>
</dbReference>
<reference evidence="5 6" key="1">
    <citation type="submission" date="2019-01" db="EMBL/GenBank/DDBJ databases">
        <title>Ktedonosporobacter rubrisoli SCAWS-G2.</title>
        <authorList>
            <person name="Huang Y."/>
            <person name="Yan B."/>
        </authorList>
    </citation>
    <scope>NUCLEOTIDE SEQUENCE [LARGE SCALE GENOMIC DNA]</scope>
    <source>
        <strain evidence="5 6">SCAWS-G2</strain>
    </source>
</reference>
<dbReference type="EMBL" id="CP035758">
    <property type="protein sequence ID" value="QBD75978.1"/>
    <property type="molecule type" value="Genomic_DNA"/>
</dbReference>
<accession>A0A4P6JLA1</accession>
<dbReference type="SUPFAM" id="SSF51905">
    <property type="entry name" value="FAD/NAD(P)-binding domain"/>
    <property type="match status" value="1"/>
</dbReference>
<dbReference type="InterPro" id="IPR050641">
    <property type="entry name" value="RIFMO-like"/>
</dbReference>
<keyword evidence="3" id="KW-0274">FAD</keyword>
<name>A0A4P6JLA1_KTERU</name>
<dbReference type="PANTHER" id="PTHR43004">
    <property type="entry name" value="TRK SYSTEM POTASSIUM UPTAKE PROTEIN"/>
    <property type="match status" value="1"/>
</dbReference>
<dbReference type="AlphaFoldDB" id="A0A4P6JLA1"/>
<evidence type="ECO:0000313" key="5">
    <source>
        <dbReference type="EMBL" id="QBD75978.1"/>
    </source>
</evidence>
<dbReference type="KEGG" id="kbs:EPA93_08150"/>
<dbReference type="InterPro" id="IPR002938">
    <property type="entry name" value="FAD-bd"/>
</dbReference>
<evidence type="ECO:0000256" key="2">
    <source>
        <dbReference type="ARBA" id="ARBA00022630"/>
    </source>
</evidence>